<evidence type="ECO:0000256" key="1">
    <source>
        <dbReference type="SAM" id="Phobius"/>
    </source>
</evidence>
<protein>
    <recommendedName>
        <fullName evidence="4">DoxX family protein</fullName>
    </recommendedName>
</protein>
<reference evidence="2 3" key="1">
    <citation type="submission" date="2022-06" db="EMBL/GenBank/DDBJ databases">
        <title>Isolation of gut microbiota from human fecal samples.</title>
        <authorList>
            <person name="Pamer E.G."/>
            <person name="Barat B."/>
            <person name="Waligurski E."/>
            <person name="Medina S."/>
            <person name="Paddock L."/>
            <person name="Mostad J."/>
        </authorList>
    </citation>
    <scope>NUCLEOTIDE SEQUENCE [LARGE SCALE GENOMIC DNA]</scope>
    <source>
        <strain evidence="2 3">DFI.6.1</strain>
    </source>
</reference>
<organism evidence="2 3">
    <name type="scientific">Massilicoli timonensis</name>
    <dbReference type="NCBI Taxonomy" id="2015901"/>
    <lineage>
        <taxon>Bacteria</taxon>
        <taxon>Bacillati</taxon>
        <taxon>Bacillota</taxon>
        <taxon>Erysipelotrichia</taxon>
        <taxon>Erysipelotrichales</taxon>
        <taxon>Erysipelotrichaceae</taxon>
        <taxon>Massilicoli</taxon>
    </lineage>
</organism>
<dbReference type="EMBL" id="JANGCH010000015">
    <property type="protein sequence ID" value="MCQ5122443.1"/>
    <property type="molecule type" value="Genomic_DNA"/>
</dbReference>
<comment type="caution">
    <text evidence="2">The sequence shown here is derived from an EMBL/GenBank/DDBJ whole genome shotgun (WGS) entry which is preliminary data.</text>
</comment>
<evidence type="ECO:0000313" key="3">
    <source>
        <dbReference type="Proteomes" id="UP001524435"/>
    </source>
</evidence>
<gene>
    <name evidence="2" type="ORF">NE663_09265</name>
</gene>
<feature type="transmembrane region" description="Helical" evidence="1">
    <location>
        <begin position="51"/>
        <end position="71"/>
    </location>
</feature>
<feature type="transmembrane region" description="Helical" evidence="1">
    <location>
        <begin position="78"/>
        <end position="96"/>
    </location>
</feature>
<keyword evidence="1" id="KW-1133">Transmembrane helix</keyword>
<name>A0ABT1SML4_9FIRM</name>
<proteinExistence type="predicted"/>
<sequence length="131" mass="14325">MNRLGKKYLLAGGALEIAAGIISIVLIRFLLHQDEKLVLFSNEVAHDALWGLVYIYGVNAFKILAGVIALICANKKSMLSVVLGILLFFAHGFAFLAKEQTLAELITNLIMILPAYFYLSGAIKNLRSTNA</sequence>
<feature type="transmembrane region" description="Helical" evidence="1">
    <location>
        <begin position="102"/>
        <end position="119"/>
    </location>
</feature>
<feature type="transmembrane region" description="Helical" evidence="1">
    <location>
        <begin position="9"/>
        <end position="31"/>
    </location>
</feature>
<keyword evidence="3" id="KW-1185">Reference proteome</keyword>
<evidence type="ECO:0000313" key="2">
    <source>
        <dbReference type="EMBL" id="MCQ5122443.1"/>
    </source>
</evidence>
<dbReference type="Proteomes" id="UP001524435">
    <property type="component" value="Unassembled WGS sequence"/>
</dbReference>
<dbReference type="RefSeq" id="WP_178200712.1">
    <property type="nucleotide sequence ID" value="NZ_CANTYB010000019.1"/>
</dbReference>
<keyword evidence="1" id="KW-0472">Membrane</keyword>
<evidence type="ECO:0008006" key="4">
    <source>
        <dbReference type="Google" id="ProtNLM"/>
    </source>
</evidence>
<keyword evidence="1" id="KW-0812">Transmembrane</keyword>
<accession>A0ABT1SML4</accession>